<dbReference type="Gene3D" id="3.20.20.190">
    <property type="entry name" value="Phosphatidylinositol (PI) phosphodiesterase"/>
    <property type="match status" value="1"/>
</dbReference>
<dbReference type="InterPro" id="IPR017946">
    <property type="entry name" value="PLC-like_Pdiesterase_TIM-brl"/>
</dbReference>
<protein>
    <submittedName>
        <fullName evidence="3">Ricin-type beta-trefoil lectin domain-containing protein</fullName>
    </submittedName>
</protein>
<name>A0A1H9RTL0_9PSEU</name>
<dbReference type="RefSeq" id="WP_090066685.1">
    <property type="nucleotide sequence ID" value="NZ_FOFT01000006.1"/>
</dbReference>
<dbReference type="PROSITE" id="PS50231">
    <property type="entry name" value="RICIN_B_LECTIN"/>
    <property type="match status" value="1"/>
</dbReference>
<dbReference type="SUPFAM" id="SSF51695">
    <property type="entry name" value="PLC-like phosphodiesterases"/>
    <property type="match status" value="1"/>
</dbReference>
<dbReference type="GO" id="GO:0006629">
    <property type="term" value="P:lipid metabolic process"/>
    <property type="evidence" value="ECO:0007669"/>
    <property type="project" value="InterPro"/>
</dbReference>
<keyword evidence="4" id="KW-1185">Reference proteome</keyword>
<dbReference type="OrthoDB" id="5240859at2"/>
<dbReference type="InterPro" id="IPR051057">
    <property type="entry name" value="PI-PLC_domain"/>
</dbReference>
<feature type="signal peptide" evidence="1">
    <location>
        <begin position="1"/>
        <end position="21"/>
    </location>
</feature>
<dbReference type="PANTHER" id="PTHR13593">
    <property type="match status" value="1"/>
</dbReference>
<accession>A0A1H9RTL0</accession>
<proteinExistence type="predicted"/>
<dbReference type="PANTHER" id="PTHR13593:SF140">
    <property type="entry name" value="PLC-LIKE PHOSPHODIESTERASE"/>
    <property type="match status" value="1"/>
</dbReference>
<dbReference type="SMART" id="SM00458">
    <property type="entry name" value="RICIN"/>
    <property type="match status" value="1"/>
</dbReference>
<dbReference type="Gene3D" id="2.80.10.50">
    <property type="match status" value="1"/>
</dbReference>
<keyword evidence="3" id="KW-0430">Lectin</keyword>
<reference evidence="4" key="1">
    <citation type="submission" date="2016-10" db="EMBL/GenBank/DDBJ databases">
        <authorList>
            <person name="Varghese N."/>
            <person name="Submissions S."/>
        </authorList>
    </citation>
    <scope>NUCLEOTIDE SEQUENCE [LARGE SCALE GENOMIC DNA]</scope>
    <source>
        <strain evidence="4">CGMCC 4.578</strain>
    </source>
</reference>
<dbReference type="Pfam" id="PF00652">
    <property type="entry name" value="Ricin_B_lectin"/>
    <property type="match status" value="1"/>
</dbReference>
<evidence type="ECO:0000259" key="2">
    <source>
        <dbReference type="SMART" id="SM00458"/>
    </source>
</evidence>
<dbReference type="InterPro" id="IPR000772">
    <property type="entry name" value="Ricin_B_lectin"/>
</dbReference>
<dbReference type="CDD" id="cd23451">
    <property type="entry name" value="beta-trefoil_Ricin_laminarinase"/>
    <property type="match status" value="1"/>
</dbReference>
<feature type="domain" description="Ricin B lectin" evidence="2">
    <location>
        <begin position="412"/>
        <end position="537"/>
    </location>
</feature>
<dbReference type="InterPro" id="IPR035992">
    <property type="entry name" value="Ricin_B-like_lectins"/>
</dbReference>
<dbReference type="SUPFAM" id="SSF50370">
    <property type="entry name" value="Ricin B-like lectins"/>
    <property type="match status" value="2"/>
</dbReference>
<sequence>MRIIPALALLSLLLVPVDAAAAPNGNYYLQSAVTGQNAAVSGSSVVQHRPKGNEDRQQFSWNGSTLSEGGQCLGRAGDAVQVVSCTSAEARWVGLLDDQDRYRFKDPGADRYLIASGTDQIRVGTGNDTWFLTPVTPVRVQTPADPRLDEMTFLTSHNAYANGVDGGFMFANIAPNQSRGIVQQLNDGVRGFMLDIHQTPDGAILCHNSCTAVIRPVALNVDIQRIVDFLKSRPTEIVTVFLEDYVSADVLRNELARVQGLNDVLFRAEGVRENGWPTLSQMRASGKRLLIFTDHGRDGRENSGVLYQKDWTVENYWSMGSGTGASDWSCYSRWGDKPLTATETGFRPLFVMNHFRDVPMQGTVATDNSKLVNRAQRFCEPAARKTPNYLAVDFYHLNTPSLPAERHPSGAGSVELAAAPALCLDNDRGGTANGNPVQIWTCNNTYAQKWRVVADGTIAIAGRCLDIDNGGTTNGTSVRLWECNGTGAQQWRVRADGSVQNPQSGLCLDDPGASATPGTRLNIWSCNGSAAQAWKFR</sequence>
<dbReference type="AlphaFoldDB" id="A0A1H9RTL0"/>
<evidence type="ECO:0000313" key="4">
    <source>
        <dbReference type="Proteomes" id="UP000199028"/>
    </source>
</evidence>
<dbReference type="GO" id="GO:0030246">
    <property type="term" value="F:carbohydrate binding"/>
    <property type="evidence" value="ECO:0007669"/>
    <property type="project" value="UniProtKB-KW"/>
</dbReference>
<dbReference type="Pfam" id="PF26178">
    <property type="entry name" value="PI-PLC_cat"/>
    <property type="match status" value="1"/>
</dbReference>
<keyword evidence="1" id="KW-0732">Signal</keyword>
<dbReference type="GO" id="GO:0008081">
    <property type="term" value="F:phosphoric diester hydrolase activity"/>
    <property type="evidence" value="ECO:0007669"/>
    <property type="project" value="InterPro"/>
</dbReference>
<dbReference type="CDD" id="cd08588">
    <property type="entry name" value="PI-PLCc_At5g67130_like"/>
    <property type="match status" value="1"/>
</dbReference>
<evidence type="ECO:0000256" key="1">
    <source>
        <dbReference type="SAM" id="SignalP"/>
    </source>
</evidence>
<gene>
    <name evidence="3" type="ORF">SAMN05216195_106383</name>
</gene>
<dbReference type="PROSITE" id="PS50007">
    <property type="entry name" value="PIPLC_X_DOMAIN"/>
    <property type="match status" value="1"/>
</dbReference>
<feature type="chain" id="PRO_5011703757" evidence="1">
    <location>
        <begin position="22"/>
        <end position="537"/>
    </location>
</feature>
<dbReference type="EMBL" id="FOFT01000006">
    <property type="protein sequence ID" value="SER75878.1"/>
    <property type="molecule type" value="Genomic_DNA"/>
</dbReference>
<evidence type="ECO:0000313" key="3">
    <source>
        <dbReference type="EMBL" id="SER75878.1"/>
    </source>
</evidence>
<organism evidence="3 4">
    <name type="scientific">Lentzea flaviverrucosa</name>
    <dbReference type="NCBI Taxonomy" id="200379"/>
    <lineage>
        <taxon>Bacteria</taxon>
        <taxon>Bacillati</taxon>
        <taxon>Actinomycetota</taxon>
        <taxon>Actinomycetes</taxon>
        <taxon>Pseudonocardiales</taxon>
        <taxon>Pseudonocardiaceae</taxon>
        <taxon>Lentzea</taxon>
    </lineage>
</organism>
<dbReference type="Proteomes" id="UP000199028">
    <property type="component" value="Unassembled WGS sequence"/>
</dbReference>